<gene>
    <name evidence="2" type="ORF">VW23_020845</name>
</gene>
<keyword evidence="3" id="KW-1185">Reference proteome</keyword>
<dbReference type="Gene3D" id="3.40.430.10">
    <property type="entry name" value="Dihydrofolate Reductase, subunit A"/>
    <property type="match status" value="1"/>
</dbReference>
<evidence type="ECO:0000259" key="1">
    <source>
        <dbReference type="Pfam" id="PF01872"/>
    </source>
</evidence>
<evidence type="ECO:0000313" key="2">
    <source>
        <dbReference type="EMBL" id="OEO30534.1"/>
    </source>
</evidence>
<dbReference type="AlphaFoldDB" id="A0A1E5XPU0"/>
<dbReference type="InterPro" id="IPR024072">
    <property type="entry name" value="DHFR-like_dom_sf"/>
</dbReference>
<dbReference type="GO" id="GO:0009231">
    <property type="term" value="P:riboflavin biosynthetic process"/>
    <property type="evidence" value="ECO:0007669"/>
    <property type="project" value="InterPro"/>
</dbReference>
<feature type="domain" description="Bacterial bifunctional deaminase-reductase C-terminal" evidence="1">
    <location>
        <begin position="2"/>
        <end position="174"/>
    </location>
</feature>
<reference evidence="2 3" key="1">
    <citation type="journal article" date="2015" name="Genome Announc.">
        <title>Genome Assemblies of Three Soil-Associated Devosia species: D. insulae, D. limi, and D. soli.</title>
        <authorList>
            <person name="Hassan Y.I."/>
            <person name="Lepp D."/>
            <person name="Zhou T."/>
        </authorList>
    </citation>
    <scope>NUCLEOTIDE SEQUENCE [LARGE SCALE GENOMIC DNA]</scope>
    <source>
        <strain evidence="2 3">DS-56</strain>
    </source>
</reference>
<dbReference type="PANTHER" id="PTHR38011:SF2">
    <property type="entry name" value="BIFUNCTIONAL DEAMINASE-REDUCTASE DOMAIN PROTEIN"/>
    <property type="match status" value="1"/>
</dbReference>
<dbReference type="GO" id="GO:0008703">
    <property type="term" value="F:5-amino-6-(5-phosphoribosylamino)uracil reductase activity"/>
    <property type="evidence" value="ECO:0007669"/>
    <property type="project" value="InterPro"/>
</dbReference>
<evidence type="ECO:0000313" key="3">
    <source>
        <dbReference type="Proteomes" id="UP000095463"/>
    </source>
</evidence>
<dbReference type="Proteomes" id="UP000095463">
    <property type="component" value="Unassembled WGS sequence"/>
</dbReference>
<organism evidence="2 3">
    <name type="scientific">Devosia insulae DS-56</name>
    <dbReference type="NCBI Taxonomy" id="1116389"/>
    <lineage>
        <taxon>Bacteria</taxon>
        <taxon>Pseudomonadati</taxon>
        <taxon>Pseudomonadota</taxon>
        <taxon>Alphaproteobacteria</taxon>
        <taxon>Hyphomicrobiales</taxon>
        <taxon>Devosiaceae</taxon>
        <taxon>Devosia</taxon>
    </lineage>
</organism>
<name>A0A1E5XPU0_9HYPH</name>
<dbReference type="RefSeq" id="WP_069910260.1">
    <property type="nucleotide sequence ID" value="NZ_LAJE02000199.1"/>
</dbReference>
<dbReference type="InterPro" id="IPR050765">
    <property type="entry name" value="Riboflavin_Biosynth_HTPR"/>
</dbReference>
<dbReference type="InterPro" id="IPR002734">
    <property type="entry name" value="RibDG_C"/>
</dbReference>
<accession>A0A1E5XPU0</accession>
<dbReference type="PANTHER" id="PTHR38011">
    <property type="entry name" value="DIHYDROFOLATE REDUCTASE FAMILY PROTEIN (AFU_ORTHOLOGUE AFUA_8G06820)"/>
    <property type="match status" value="1"/>
</dbReference>
<comment type="caution">
    <text evidence="2">The sequence shown here is derived from an EMBL/GenBank/DDBJ whole genome shotgun (WGS) entry which is preliminary data.</text>
</comment>
<protein>
    <submittedName>
        <fullName evidence="2">Deaminase</fullName>
    </submittedName>
</protein>
<sequence length="184" mass="20044">MRKITAGFFHSVDGVIEAPNLWQGDAFDDELGALLGEVMGKTDAVIMGRVGYQDWAGYWPTAEADQGFADYINAVPKYVASRTVSQEQLSWKNTTLINGDLLAFARDLKNRDGGDIAVMGGVDVARQLFFAGLLEELTLITHPVVAGKGKRMFEATDPITQLVLKKSTITSRGNVVVTYGLRSD</sequence>
<dbReference type="OrthoDB" id="7342392at2"/>
<dbReference type="EMBL" id="LAJE02000199">
    <property type="protein sequence ID" value="OEO30534.1"/>
    <property type="molecule type" value="Genomic_DNA"/>
</dbReference>
<proteinExistence type="predicted"/>
<dbReference type="SUPFAM" id="SSF53597">
    <property type="entry name" value="Dihydrofolate reductase-like"/>
    <property type="match status" value="1"/>
</dbReference>
<dbReference type="Pfam" id="PF01872">
    <property type="entry name" value="RibD_C"/>
    <property type="match status" value="1"/>
</dbReference>